<dbReference type="CDD" id="cd06171">
    <property type="entry name" value="Sigma70_r4"/>
    <property type="match status" value="1"/>
</dbReference>
<sequence>MTGLRALLRRTCPRASRGGAITDRDAQLLRALHDEHADALLAHALRLTGGDRQRAEDLVQETLLRAWRHPEALDPSRGPVRGWLFTTARNLAIDAWRRRTARGGEVVTDEVPEPPPTVDEADRAVEAWTVAEALARLSPAHRDVLVECFYQGRSVNEAAARLGIPPGTVKSRTHYALRSLRLVLEEMGVTR</sequence>
<evidence type="ECO:0000256" key="2">
    <source>
        <dbReference type="ARBA" id="ARBA00023015"/>
    </source>
</evidence>
<keyword evidence="9" id="KW-1185">Reference proteome</keyword>
<evidence type="ECO:0000256" key="3">
    <source>
        <dbReference type="ARBA" id="ARBA00023082"/>
    </source>
</evidence>
<keyword evidence="5" id="KW-0804">Transcription</keyword>
<name>A0A810MYY5_9ACTN</name>
<keyword evidence="4" id="KW-0238">DNA-binding</keyword>
<gene>
    <name evidence="8" type="primary">rpoE_5</name>
    <name evidence="8" type="ORF">Prubr_21900</name>
</gene>
<dbReference type="GO" id="GO:0006352">
    <property type="term" value="P:DNA-templated transcription initiation"/>
    <property type="evidence" value="ECO:0007669"/>
    <property type="project" value="InterPro"/>
</dbReference>
<feature type="domain" description="RNA polymerase sigma-70 region 4" evidence="7">
    <location>
        <begin position="133"/>
        <end position="181"/>
    </location>
</feature>
<dbReference type="InterPro" id="IPR007630">
    <property type="entry name" value="RNA_pol_sigma70_r4"/>
</dbReference>
<evidence type="ECO:0000259" key="6">
    <source>
        <dbReference type="Pfam" id="PF04542"/>
    </source>
</evidence>
<evidence type="ECO:0000259" key="7">
    <source>
        <dbReference type="Pfam" id="PF04545"/>
    </source>
</evidence>
<dbReference type="GO" id="GO:0003677">
    <property type="term" value="F:DNA binding"/>
    <property type="evidence" value="ECO:0007669"/>
    <property type="project" value="UniProtKB-KW"/>
</dbReference>
<dbReference type="PANTHER" id="PTHR43133">
    <property type="entry name" value="RNA POLYMERASE ECF-TYPE SIGMA FACTO"/>
    <property type="match status" value="1"/>
</dbReference>
<keyword evidence="2" id="KW-0805">Transcription regulation</keyword>
<dbReference type="SUPFAM" id="SSF88659">
    <property type="entry name" value="Sigma3 and sigma4 domains of RNA polymerase sigma factors"/>
    <property type="match status" value="1"/>
</dbReference>
<dbReference type="InterPro" id="IPR014284">
    <property type="entry name" value="RNA_pol_sigma-70_dom"/>
</dbReference>
<dbReference type="EMBL" id="AP023359">
    <property type="protein sequence ID" value="BCJ65169.1"/>
    <property type="molecule type" value="Genomic_DNA"/>
</dbReference>
<dbReference type="InterPro" id="IPR039425">
    <property type="entry name" value="RNA_pol_sigma-70-like"/>
</dbReference>
<dbReference type="GO" id="GO:0016987">
    <property type="term" value="F:sigma factor activity"/>
    <property type="evidence" value="ECO:0007669"/>
    <property type="project" value="UniProtKB-KW"/>
</dbReference>
<dbReference type="NCBIfam" id="NF007227">
    <property type="entry name" value="PRK09645.1"/>
    <property type="match status" value="1"/>
</dbReference>
<dbReference type="Proteomes" id="UP000680866">
    <property type="component" value="Chromosome"/>
</dbReference>
<dbReference type="NCBIfam" id="TIGR02937">
    <property type="entry name" value="sigma70-ECF"/>
    <property type="match status" value="1"/>
</dbReference>
<dbReference type="Gene3D" id="1.10.1740.10">
    <property type="match status" value="1"/>
</dbReference>
<evidence type="ECO:0000256" key="5">
    <source>
        <dbReference type="ARBA" id="ARBA00023163"/>
    </source>
</evidence>
<feature type="domain" description="RNA polymerase sigma-70 region 2" evidence="6">
    <location>
        <begin position="33"/>
        <end position="100"/>
    </location>
</feature>
<dbReference type="InterPro" id="IPR036388">
    <property type="entry name" value="WH-like_DNA-bd_sf"/>
</dbReference>
<accession>A0A810MYY5</accession>
<dbReference type="Pfam" id="PF04542">
    <property type="entry name" value="Sigma70_r2"/>
    <property type="match status" value="1"/>
</dbReference>
<keyword evidence="3" id="KW-0731">Sigma factor</keyword>
<dbReference type="SUPFAM" id="SSF88946">
    <property type="entry name" value="Sigma2 domain of RNA polymerase sigma factors"/>
    <property type="match status" value="1"/>
</dbReference>
<dbReference type="Pfam" id="PF04545">
    <property type="entry name" value="Sigma70_r4"/>
    <property type="match status" value="1"/>
</dbReference>
<evidence type="ECO:0000256" key="1">
    <source>
        <dbReference type="ARBA" id="ARBA00010641"/>
    </source>
</evidence>
<dbReference type="InterPro" id="IPR007627">
    <property type="entry name" value="RNA_pol_sigma70_r2"/>
</dbReference>
<proteinExistence type="inferred from homology"/>
<dbReference type="InterPro" id="IPR013324">
    <property type="entry name" value="RNA_pol_sigma_r3/r4-like"/>
</dbReference>
<dbReference type="Gene3D" id="1.10.10.10">
    <property type="entry name" value="Winged helix-like DNA-binding domain superfamily/Winged helix DNA-binding domain"/>
    <property type="match status" value="1"/>
</dbReference>
<evidence type="ECO:0000313" key="8">
    <source>
        <dbReference type="EMBL" id="BCJ65169.1"/>
    </source>
</evidence>
<organism evidence="8 9">
    <name type="scientific">Polymorphospora rubra</name>
    <dbReference type="NCBI Taxonomy" id="338584"/>
    <lineage>
        <taxon>Bacteria</taxon>
        <taxon>Bacillati</taxon>
        <taxon>Actinomycetota</taxon>
        <taxon>Actinomycetes</taxon>
        <taxon>Micromonosporales</taxon>
        <taxon>Micromonosporaceae</taxon>
        <taxon>Polymorphospora</taxon>
    </lineage>
</organism>
<dbReference type="AlphaFoldDB" id="A0A810MYY5"/>
<dbReference type="PANTHER" id="PTHR43133:SF52">
    <property type="entry name" value="ECF RNA POLYMERASE SIGMA FACTOR SIGL"/>
    <property type="match status" value="1"/>
</dbReference>
<evidence type="ECO:0000313" key="9">
    <source>
        <dbReference type="Proteomes" id="UP000680866"/>
    </source>
</evidence>
<dbReference type="InterPro" id="IPR013325">
    <property type="entry name" value="RNA_pol_sigma_r2"/>
</dbReference>
<protein>
    <submittedName>
        <fullName evidence="8">RNA polymerase sigma factor</fullName>
    </submittedName>
</protein>
<comment type="similarity">
    <text evidence="1">Belongs to the sigma-70 factor family. ECF subfamily.</text>
</comment>
<dbReference type="KEGG" id="pry:Prubr_21900"/>
<evidence type="ECO:0000256" key="4">
    <source>
        <dbReference type="ARBA" id="ARBA00023125"/>
    </source>
</evidence>
<reference evidence="8" key="1">
    <citation type="submission" date="2020-08" db="EMBL/GenBank/DDBJ databases">
        <title>Whole genome shotgun sequence of Polymorphospora rubra NBRC 101157.</title>
        <authorList>
            <person name="Komaki H."/>
            <person name="Tamura T."/>
        </authorList>
    </citation>
    <scope>NUCLEOTIDE SEQUENCE</scope>
    <source>
        <strain evidence="8">NBRC 101157</strain>
    </source>
</reference>